<accession>A0A804RIY9</accession>
<sequence>MPLLCQAQDSSGWNATAALKSRRSVAIAGAGFEDAAEGASDLGDTMSLARKQKVVKETVEMEEEQEFVWKSNLLPYKDDDAFVLPESSKEEYASTSGDTAPSGKMDPRIERSGSNGTSKVPRLGSMLGTASMAGFGKAVEILDTLGCLMTTLSSDGGFVSRTKTKGCKISILAFEVANTILKGASIMQSLSEDTVTYFKQVVLPSEGVQNLVSSEMSELMRIAANDKREELKIFSQEIVRFGNRCKDPQWHNLDRYFVKLESESAPQKQLKETAIAEMQKLMNLVQRTTDLYHELHALDRFEQEYRSRLNGKGNTDRFEKGDNIQIVRLELKTQSSYVKSLKKRSLWSKTLEEVVEKLVEVVHYLHVEIDNAFGPSGYFHTAQISHAEEPVKLYFLLTLSLGAFVDGGGVVVNAEPTVSCQRLGPAGLALHYANIIIQIYSIVSRSGYVPANSRDALYQGLPPRIKSALPNELRTTSAPQLTVDQIRARMEKTLKWLAPMAINTTCARGFFLRFSEWAKSGTESVGRRLGQADRVETLYHADKARTEDRILELVVWLHHLVSQSSRPALQKGH</sequence>
<dbReference type="PANTHER" id="PTHR31730:SF3">
    <property type="entry name" value="OS04G0433600 PROTEIN"/>
    <property type="match status" value="1"/>
</dbReference>
<dbReference type="OrthoDB" id="2020544at2759"/>
<protein>
    <submittedName>
        <fullName evidence="4">Uncharacterized protein</fullName>
    </submittedName>
</protein>
<organism evidence="4 5">
    <name type="scientific">Zea mays</name>
    <name type="common">Maize</name>
    <dbReference type="NCBI Taxonomy" id="4577"/>
    <lineage>
        <taxon>Eukaryota</taxon>
        <taxon>Viridiplantae</taxon>
        <taxon>Streptophyta</taxon>
        <taxon>Embryophyta</taxon>
        <taxon>Tracheophyta</taxon>
        <taxon>Spermatophyta</taxon>
        <taxon>Magnoliopsida</taxon>
        <taxon>Liliopsida</taxon>
        <taxon>Poales</taxon>
        <taxon>Poaceae</taxon>
        <taxon>PACMAD clade</taxon>
        <taxon>Panicoideae</taxon>
        <taxon>Andropogonodae</taxon>
        <taxon>Andropogoneae</taxon>
        <taxon>Tripsacinae</taxon>
        <taxon>Zea</taxon>
    </lineage>
</organism>
<dbReference type="EnsemblPlants" id="Zm00001eb422670_T002">
    <property type="protein sequence ID" value="Zm00001eb422670_P002"/>
    <property type="gene ID" value="Zm00001eb422670"/>
</dbReference>
<reference evidence="4" key="3">
    <citation type="submission" date="2021-05" db="UniProtKB">
        <authorList>
            <consortium name="EnsemblPlants"/>
        </authorList>
    </citation>
    <scope>IDENTIFICATION</scope>
    <source>
        <strain evidence="4">cv. B73</strain>
    </source>
</reference>
<dbReference type="GO" id="GO:0045927">
    <property type="term" value="P:positive regulation of growth"/>
    <property type="evidence" value="ECO:0007669"/>
    <property type="project" value="InterPro"/>
</dbReference>
<gene>
    <name evidence="4" type="primary">LOC100275584</name>
</gene>
<dbReference type="InterPro" id="IPR045021">
    <property type="entry name" value="PSI1/2/3"/>
</dbReference>
<evidence type="ECO:0000313" key="5">
    <source>
        <dbReference type="Proteomes" id="UP000007305"/>
    </source>
</evidence>
<dbReference type="Pfam" id="PF11961">
    <property type="entry name" value="DUF3475"/>
    <property type="match status" value="1"/>
</dbReference>
<evidence type="ECO:0000256" key="1">
    <source>
        <dbReference type="SAM" id="MobiDB-lite"/>
    </source>
</evidence>
<dbReference type="InterPro" id="IPR021864">
    <property type="entry name" value="DUF3475"/>
</dbReference>
<reference evidence="5" key="1">
    <citation type="journal article" date="2009" name="Science">
        <title>The B73 maize genome: complexity, diversity, and dynamics.</title>
        <authorList>
            <person name="Schnable P.S."/>
            <person name="Ware D."/>
            <person name="Fulton R.S."/>
            <person name="Stein J.C."/>
            <person name="Wei F."/>
            <person name="Pasternak S."/>
            <person name="Liang C."/>
            <person name="Zhang J."/>
            <person name="Fulton L."/>
            <person name="Graves T.A."/>
            <person name="Minx P."/>
            <person name="Reily A.D."/>
            <person name="Courtney L."/>
            <person name="Kruchowski S.S."/>
            <person name="Tomlinson C."/>
            <person name="Strong C."/>
            <person name="Delehaunty K."/>
            <person name="Fronick C."/>
            <person name="Courtney B."/>
            <person name="Rock S.M."/>
            <person name="Belter E."/>
            <person name="Du F."/>
            <person name="Kim K."/>
            <person name="Abbott R.M."/>
            <person name="Cotton M."/>
            <person name="Levy A."/>
            <person name="Marchetto P."/>
            <person name="Ochoa K."/>
            <person name="Jackson S.M."/>
            <person name="Gillam B."/>
            <person name="Chen W."/>
            <person name="Yan L."/>
            <person name="Higginbotham J."/>
            <person name="Cardenas M."/>
            <person name="Waligorski J."/>
            <person name="Applebaum E."/>
            <person name="Phelps L."/>
            <person name="Falcone J."/>
            <person name="Kanchi K."/>
            <person name="Thane T."/>
            <person name="Scimone A."/>
            <person name="Thane N."/>
            <person name="Henke J."/>
            <person name="Wang T."/>
            <person name="Ruppert J."/>
            <person name="Shah N."/>
            <person name="Rotter K."/>
            <person name="Hodges J."/>
            <person name="Ingenthron E."/>
            <person name="Cordes M."/>
            <person name="Kohlberg S."/>
            <person name="Sgro J."/>
            <person name="Delgado B."/>
            <person name="Mead K."/>
            <person name="Chinwalla A."/>
            <person name="Leonard S."/>
            <person name="Crouse K."/>
            <person name="Collura K."/>
            <person name="Kudrna D."/>
            <person name="Currie J."/>
            <person name="He R."/>
            <person name="Angelova A."/>
            <person name="Rajasekar S."/>
            <person name="Mueller T."/>
            <person name="Lomeli R."/>
            <person name="Scara G."/>
            <person name="Ko A."/>
            <person name="Delaney K."/>
            <person name="Wissotski M."/>
            <person name="Lopez G."/>
            <person name="Campos D."/>
            <person name="Braidotti M."/>
            <person name="Ashley E."/>
            <person name="Golser W."/>
            <person name="Kim H."/>
            <person name="Lee S."/>
            <person name="Lin J."/>
            <person name="Dujmic Z."/>
            <person name="Kim W."/>
            <person name="Talag J."/>
            <person name="Zuccolo A."/>
            <person name="Fan C."/>
            <person name="Sebastian A."/>
            <person name="Kramer M."/>
            <person name="Spiegel L."/>
            <person name="Nascimento L."/>
            <person name="Zutavern T."/>
            <person name="Miller B."/>
            <person name="Ambroise C."/>
            <person name="Muller S."/>
            <person name="Spooner W."/>
            <person name="Narechania A."/>
            <person name="Ren L."/>
            <person name="Wei S."/>
            <person name="Kumari S."/>
            <person name="Faga B."/>
            <person name="Levy M.J."/>
            <person name="McMahan L."/>
            <person name="Van Buren P."/>
            <person name="Vaughn M.W."/>
            <person name="Ying K."/>
            <person name="Yeh C.-T."/>
            <person name="Emrich S.J."/>
            <person name="Jia Y."/>
            <person name="Kalyanaraman A."/>
            <person name="Hsia A.-P."/>
            <person name="Barbazuk W.B."/>
            <person name="Baucom R.S."/>
            <person name="Brutnell T.P."/>
            <person name="Carpita N.C."/>
            <person name="Chaparro C."/>
            <person name="Chia J.-M."/>
            <person name="Deragon J.-M."/>
            <person name="Estill J.C."/>
            <person name="Fu Y."/>
            <person name="Jeddeloh J.A."/>
            <person name="Han Y."/>
            <person name="Lee H."/>
            <person name="Li P."/>
            <person name="Lisch D.R."/>
            <person name="Liu S."/>
            <person name="Liu Z."/>
            <person name="Nagel D.H."/>
            <person name="McCann M.C."/>
            <person name="SanMiguel P."/>
            <person name="Myers A.M."/>
            <person name="Nettleton D."/>
            <person name="Nguyen J."/>
            <person name="Penning B.W."/>
            <person name="Ponnala L."/>
            <person name="Schneider K.L."/>
            <person name="Schwartz D.C."/>
            <person name="Sharma A."/>
            <person name="Soderlund C."/>
            <person name="Springer N.M."/>
            <person name="Sun Q."/>
            <person name="Wang H."/>
            <person name="Waterman M."/>
            <person name="Westerman R."/>
            <person name="Wolfgruber T.K."/>
            <person name="Yang L."/>
            <person name="Yu Y."/>
            <person name="Zhang L."/>
            <person name="Zhou S."/>
            <person name="Zhu Q."/>
            <person name="Bennetzen J.L."/>
            <person name="Dawe R.K."/>
            <person name="Jiang J."/>
            <person name="Jiang N."/>
            <person name="Presting G.G."/>
            <person name="Wessler S.R."/>
            <person name="Aluru S."/>
            <person name="Martienssen R.A."/>
            <person name="Clifton S.W."/>
            <person name="McCombie W.R."/>
            <person name="Wing R.A."/>
            <person name="Wilson R.K."/>
        </authorList>
    </citation>
    <scope>NUCLEOTIDE SEQUENCE [LARGE SCALE GENOMIC DNA]</scope>
    <source>
        <strain evidence="5">cv. B73</strain>
    </source>
</reference>
<keyword evidence="5" id="KW-1185">Reference proteome</keyword>
<evidence type="ECO:0000259" key="3">
    <source>
        <dbReference type="Pfam" id="PF11961"/>
    </source>
</evidence>
<dbReference type="AlphaFoldDB" id="A0A804RIY9"/>
<proteinExistence type="predicted"/>
<dbReference type="Pfam" id="PF05003">
    <property type="entry name" value="DUF668"/>
    <property type="match status" value="1"/>
</dbReference>
<dbReference type="InterPro" id="IPR007700">
    <property type="entry name" value="DUF668"/>
</dbReference>
<feature type="domain" description="DUF668" evidence="2">
    <location>
        <begin position="422"/>
        <end position="505"/>
    </location>
</feature>
<feature type="domain" description="DUF3475" evidence="3">
    <location>
        <begin position="171"/>
        <end position="227"/>
    </location>
</feature>
<reference evidence="4" key="2">
    <citation type="submission" date="2019-07" db="EMBL/GenBank/DDBJ databases">
        <authorList>
            <person name="Seetharam A."/>
            <person name="Woodhouse M."/>
            <person name="Cannon E."/>
        </authorList>
    </citation>
    <scope>NUCLEOTIDE SEQUENCE [LARGE SCALE GENOMIC DNA]</scope>
    <source>
        <strain evidence="4">cv. B73</strain>
    </source>
</reference>
<dbReference type="Gramene" id="Zm00001eb422670_T002">
    <property type="protein sequence ID" value="Zm00001eb422670_P002"/>
    <property type="gene ID" value="Zm00001eb422670"/>
</dbReference>
<evidence type="ECO:0000313" key="4">
    <source>
        <dbReference type="EnsemblPlants" id="Zm00001eb422670_P002"/>
    </source>
</evidence>
<dbReference type="InParanoid" id="A0A804RIY9"/>
<dbReference type="Proteomes" id="UP000007305">
    <property type="component" value="Chromosome 10"/>
</dbReference>
<feature type="region of interest" description="Disordered" evidence="1">
    <location>
        <begin position="87"/>
        <end position="123"/>
    </location>
</feature>
<dbReference type="FunCoup" id="A0A804RIY9">
    <property type="interactions" value="1014"/>
</dbReference>
<dbReference type="PANTHER" id="PTHR31730">
    <property type="entry name" value="OS01G0873900 PROTEIN"/>
    <property type="match status" value="1"/>
</dbReference>
<evidence type="ECO:0000259" key="2">
    <source>
        <dbReference type="Pfam" id="PF05003"/>
    </source>
</evidence>
<name>A0A804RIY9_MAIZE</name>